<proteinExistence type="predicted"/>
<sequence length="448" mass="48579">MTDYTTNFNLEKYQNGDAANLNDQYNASMDIIDDNLYKINSNANTAGGKATQALETAQNNNKNLTALGVTDTETATQLKNKIDTTDTTASNASTTASNALTLAQTNESAITAINANLTALHANSVNDATNLYNTVQKIDGIYSNIELKRKTYTNIAIIGDSISYGTGASSPAMSWANQFKSYIGADTVQNMAQNNAGYVNEPTFLSQLQAVNNKTEITHIIIAGGANDKLQTTTSITTAVKNTLQYALTNFPNAEVYVAPIVLGVQGMFRYHTNIPQTLNAIEEGIAQTPNIHEIQYAWEWLNGREDWASSSSGSMDTIHPNDNGQKQLLRLFAESLFTRNGIHNNWKANVSGTDNHGQIMNSESVCNNGIYTFNCQFKVVNNHTAYAGIIATCYGLSTVNNYCINSNYYTGTVYASTNTAHRGIIACTTAIPNNTEIYCTATHSISA</sequence>
<name>A0A8S5NDW7_9VIRU</name>
<dbReference type="GO" id="GO:0016787">
    <property type="term" value="F:hydrolase activity"/>
    <property type="evidence" value="ECO:0007669"/>
    <property type="project" value="UniProtKB-KW"/>
</dbReference>
<keyword evidence="2" id="KW-0378">Hydrolase</keyword>
<evidence type="ECO:0000259" key="1">
    <source>
        <dbReference type="Pfam" id="PF13472"/>
    </source>
</evidence>
<dbReference type="SUPFAM" id="SSF52266">
    <property type="entry name" value="SGNH hydrolase"/>
    <property type="match status" value="1"/>
</dbReference>
<accession>A0A8S5NDW7</accession>
<dbReference type="EMBL" id="BK015135">
    <property type="protein sequence ID" value="DAD92424.1"/>
    <property type="molecule type" value="Genomic_DNA"/>
</dbReference>
<reference evidence="2" key="1">
    <citation type="journal article" date="2021" name="Proc. Natl. Acad. Sci. U.S.A.">
        <title>A Catalog of Tens of Thousands of Viruses from Human Metagenomes Reveals Hidden Associations with Chronic Diseases.</title>
        <authorList>
            <person name="Tisza M.J."/>
            <person name="Buck C.B."/>
        </authorList>
    </citation>
    <scope>NUCLEOTIDE SEQUENCE</scope>
    <source>
        <strain evidence="2">CtSf81</strain>
    </source>
</reference>
<dbReference type="InterPro" id="IPR036514">
    <property type="entry name" value="SGNH_hydro_sf"/>
</dbReference>
<feature type="domain" description="SGNH hydrolase-type esterase" evidence="1">
    <location>
        <begin position="158"/>
        <end position="327"/>
    </location>
</feature>
<dbReference type="InterPro" id="IPR013830">
    <property type="entry name" value="SGNH_hydro"/>
</dbReference>
<protein>
    <submittedName>
        <fullName evidence="2">Hydrolase</fullName>
    </submittedName>
</protein>
<organism evidence="2">
    <name type="scientific">virus sp. ctSf81</name>
    <dbReference type="NCBI Taxonomy" id="2826803"/>
    <lineage>
        <taxon>Viruses</taxon>
    </lineage>
</organism>
<evidence type="ECO:0000313" key="2">
    <source>
        <dbReference type="EMBL" id="DAD92424.1"/>
    </source>
</evidence>
<dbReference type="CDD" id="cd00229">
    <property type="entry name" value="SGNH_hydrolase"/>
    <property type="match status" value="1"/>
</dbReference>
<dbReference type="Pfam" id="PF13472">
    <property type="entry name" value="Lipase_GDSL_2"/>
    <property type="match status" value="1"/>
</dbReference>
<dbReference type="Gene3D" id="3.40.50.1110">
    <property type="entry name" value="SGNH hydrolase"/>
    <property type="match status" value="1"/>
</dbReference>